<keyword evidence="1" id="KW-0812">Transmembrane</keyword>
<dbReference type="EMBL" id="VRLW01000001">
    <property type="protein sequence ID" value="KAA1261090.1"/>
    <property type="molecule type" value="Genomic_DNA"/>
</dbReference>
<dbReference type="AlphaFoldDB" id="A0A5B1CND5"/>
<evidence type="ECO:0000313" key="3">
    <source>
        <dbReference type="Proteomes" id="UP000322699"/>
    </source>
</evidence>
<feature type="transmembrane region" description="Helical" evidence="1">
    <location>
        <begin position="305"/>
        <end position="326"/>
    </location>
</feature>
<feature type="transmembrane region" description="Helical" evidence="1">
    <location>
        <begin position="263"/>
        <end position="285"/>
    </location>
</feature>
<evidence type="ECO:0000256" key="1">
    <source>
        <dbReference type="SAM" id="Phobius"/>
    </source>
</evidence>
<gene>
    <name evidence="2" type="ORF">LF1_36340</name>
</gene>
<proteinExistence type="predicted"/>
<keyword evidence="1" id="KW-1133">Transmembrane helix</keyword>
<feature type="transmembrane region" description="Helical" evidence="1">
    <location>
        <begin position="27"/>
        <end position="49"/>
    </location>
</feature>
<sequence length="336" mass="37276">MHVYNCEFKSLSDVIVSPRDWRWRRSYVLRMLTAFAILALAEIICSYSWKSPAFALNLGFLTIGMLHGAADPWQLLQVGIRQRRWNLAFYYLALLFVSAVSLVLAPSVAIAAFLLLAGIHFGFEDLPRSRFASFATLAVIARGTVVVGLPIAIHWNESIAFLGLCQDVLHVNGLTLATPQFVGINVARSASTGILFLAIASHTVLAFRGVGHVRQWWIETIVLAACAFVMHPLFFIGLYVGGWHAVKSTVHLMTETERNDRPATVLATLLATIPILAVALFLWMGRFGGNRFELSKLFFGPSADQFAAFAFIAYAVVTLPHLWWHARTRGGMIDSR</sequence>
<feature type="transmembrane region" description="Helical" evidence="1">
    <location>
        <begin position="55"/>
        <end position="76"/>
    </location>
</feature>
<feature type="transmembrane region" description="Helical" evidence="1">
    <location>
        <begin position="131"/>
        <end position="153"/>
    </location>
</feature>
<evidence type="ECO:0008006" key="4">
    <source>
        <dbReference type="Google" id="ProtNLM"/>
    </source>
</evidence>
<dbReference type="Proteomes" id="UP000322699">
    <property type="component" value="Unassembled WGS sequence"/>
</dbReference>
<name>A0A5B1CND5_9BACT</name>
<accession>A0A5B1CND5</accession>
<dbReference type="Pfam" id="PF15461">
    <property type="entry name" value="BCD"/>
    <property type="match status" value="1"/>
</dbReference>
<dbReference type="RefSeq" id="WP_149752883.1">
    <property type="nucleotide sequence ID" value="NZ_LWSK01000003.1"/>
</dbReference>
<dbReference type="InterPro" id="IPR022270">
    <property type="entry name" value="Blh_diox"/>
</dbReference>
<keyword evidence="3" id="KW-1185">Reference proteome</keyword>
<comment type="caution">
    <text evidence="2">The sequence shown here is derived from an EMBL/GenBank/DDBJ whole genome shotgun (WGS) entry which is preliminary data.</text>
</comment>
<keyword evidence="1" id="KW-0472">Membrane</keyword>
<feature type="transmembrane region" description="Helical" evidence="1">
    <location>
        <begin position="216"/>
        <end position="242"/>
    </location>
</feature>
<dbReference type="NCBIfam" id="TIGR03753">
    <property type="entry name" value="blh_monoox"/>
    <property type="match status" value="1"/>
</dbReference>
<evidence type="ECO:0000313" key="2">
    <source>
        <dbReference type="EMBL" id="KAA1261090.1"/>
    </source>
</evidence>
<organism evidence="2 3">
    <name type="scientific">Rubripirellula obstinata</name>
    <dbReference type="NCBI Taxonomy" id="406547"/>
    <lineage>
        <taxon>Bacteria</taxon>
        <taxon>Pseudomonadati</taxon>
        <taxon>Planctomycetota</taxon>
        <taxon>Planctomycetia</taxon>
        <taxon>Pirellulales</taxon>
        <taxon>Pirellulaceae</taxon>
        <taxon>Rubripirellula</taxon>
    </lineage>
</organism>
<reference evidence="2 3" key="1">
    <citation type="submission" date="2019-08" db="EMBL/GenBank/DDBJ databases">
        <title>Deep-cultivation of Planctomycetes and their phenomic and genomic characterization uncovers novel biology.</title>
        <authorList>
            <person name="Wiegand S."/>
            <person name="Jogler M."/>
            <person name="Boedeker C."/>
            <person name="Pinto D."/>
            <person name="Vollmers J."/>
            <person name="Rivas-Marin E."/>
            <person name="Kohn T."/>
            <person name="Peeters S.H."/>
            <person name="Heuer A."/>
            <person name="Rast P."/>
            <person name="Oberbeckmann S."/>
            <person name="Bunk B."/>
            <person name="Jeske O."/>
            <person name="Meyerdierks A."/>
            <person name="Storesund J.E."/>
            <person name="Kallscheuer N."/>
            <person name="Luecker S."/>
            <person name="Lage O.M."/>
            <person name="Pohl T."/>
            <person name="Merkel B.J."/>
            <person name="Hornburger P."/>
            <person name="Mueller R.-W."/>
            <person name="Bruemmer F."/>
            <person name="Labrenz M."/>
            <person name="Spormann A.M."/>
            <person name="Op Den Camp H."/>
            <person name="Overmann J."/>
            <person name="Amann R."/>
            <person name="Jetten M.S.M."/>
            <person name="Mascher T."/>
            <person name="Medema M.H."/>
            <person name="Devos D.P."/>
            <person name="Kaster A.-K."/>
            <person name="Ovreas L."/>
            <person name="Rohde M."/>
            <person name="Galperin M.Y."/>
            <person name="Jogler C."/>
        </authorList>
    </citation>
    <scope>NUCLEOTIDE SEQUENCE [LARGE SCALE GENOMIC DNA]</scope>
    <source>
        <strain evidence="2 3">LF1</strain>
    </source>
</reference>
<dbReference type="GO" id="GO:0016702">
    <property type="term" value="F:oxidoreductase activity, acting on single donors with incorporation of molecular oxygen, incorporation of two atoms of oxygen"/>
    <property type="evidence" value="ECO:0007669"/>
    <property type="project" value="InterPro"/>
</dbReference>
<protein>
    <recommendedName>
        <fullName evidence="4">Beta-carotene 15,15'-dioxygenase</fullName>
    </recommendedName>
</protein>
<feature type="transmembrane region" description="Helical" evidence="1">
    <location>
        <begin position="190"/>
        <end position="210"/>
    </location>
</feature>
<feature type="transmembrane region" description="Helical" evidence="1">
    <location>
        <begin position="88"/>
        <end position="119"/>
    </location>
</feature>